<keyword evidence="7" id="KW-1185">Reference proteome</keyword>
<evidence type="ECO:0000256" key="3">
    <source>
        <dbReference type="ARBA" id="ARBA00022771"/>
    </source>
</evidence>
<dbReference type="GO" id="GO:0008270">
    <property type="term" value="F:zinc ion binding"/>
    <property type="evidence" value="ECO:0007669"/>
    <property type="project" value="UniProtKB-KW"/>
</dbReference>
<evidence type="ECO:0000256" key="4">
    <source>
        <dbReference type="ARBA" id="ARBA00022833"/>
    </source>
</evidence>
<evidence type="ECO:0000313" key="6">
    <source>
        <dbReference type="EMBL" id="CAF1655623.1"/>
    </source>
</evidence>
<keyword evidence="4" id="KW-0862">Zinc</keyword>
<sequence length="414" mass="45608">MFPNQDETVSDDLSNENDDSISTAIGKYLIIKCNLPLSLVENQGFSDFMKECNLKWDPISTKRLKQNVIHTLSSKVDTIIHQTLNGVDHVTLTVDDKASTMIKAYKFGLSVEDDADDSDELSINTYTFLQVADGCYCLVGSGRLSLFSDDFLAAGSSNVGSSNFLTVSCKLRVGNDYKLIGYFPHNSCRNPAARNLAEPAGISTDPIAGMIDLGLSCFAHTLQLSVKDGLQKASHVPKVLAKCQALAKFSHKSTKIADTLDQLNKHMNKSNVTRWNSEYLLIKSILSLGKNDADSITPLMDSPVKFSNNDFIVLEEIVIVLDPFYEIPIKCQAEAAVAASLVVPSVVHLITHLRDIKSEVKFCGPLVQQLQSSLEKRFCGIMKRLNQADAINDENYGDPVYFMAAVLDPAFKFF</sequence>
<accession>A0A816F6C5</accession>
<dbReference type="AlphaFoldDB" id="A0A816F6C5"/>
<comment type="caution">
    <text evidence="6">The sequence shown here is derived from an EMBL/GenBank/DDBJ whole genome shotgun (WGS) entry which is preliminary data.</text>
</comment>
<keyword evidence="3" id="KW-0863">Zinc-finger</keyword>
<evidence type="ECO:0000256" key="2">
    <source>
        <dbReference type="ARBA" id="ARBA00022723"/>
    </source>
</evidence>
<dbReference type="PANTHER" id="PTHR46481">
    <property type="entry name" value="ZINC FINGER BED DOMAIN-CONTAINING PROTEIN 4"/>
    <property type="match status" value="1"/>
</dbReference>
<organism evidence="6 7">
    <name type="scientific">Adineta ricciae</name>
    <name type="common">Rotifer</name>
    <dbReference type="NCBI Taxonomy" id="249248"/>
    <lineage>
        <taxon>Eukaryota</taxon>
        <taxon>Metazoa</taxon>
        <taxon>Spiralia</taxon>
        <taxon>Gnathifera</taxon>
        <taxon>Rotifera</taxon>
        <taxon>Eurotatoria</taxon>
        <taxon>Bdelloidea</taxon>
        <taxon>Adinetida</taxon>
        <taxon>Adinetidae</taxon>
        <taxon>Adineta</taxon>
    </lineage>
</organism>
<dbReference type="GO" id="GO:0005634">
    <property type="term" value="C:nucleus"/>
    <property type="evidence" value="ECO:0007669"/>
    <property type="project" value="UniProtKB-SubCell"/>
</dbReference>
<dbReference type="SUPFAM" id="SSF53098">
    <property type="entry name" value="Ribonuclease H-like"/>
    <property type="match status" value="1"/>
</dbReference>
<evidence type="ECO:0000256" key="5">
    <source>
        <dbReference type="ARBA" id="ARBA00023242"/>
    </source>
</evidence>
<dbReference type="InterPro" id="IPR012337">
    <property type="entry name" value="RNaseH-like_sf"/>
</dbReference>
<dbReference type="PANTHER" id="PTHR46481:SF10">
    <property type="entry name" value="ZINC FINGER BED DOMAIN-CONTAINING PROTEIN 39"/>
    <property type="match status" value="1"/>
</dbReference>
<keyword evidence="2" id="KW-0479">Metal-binding</keyword>
<evidence type="ECO:0000313" key="7">
    <source>
        <dbReference type="Proteomes" id="UP000663828"/>
    </source>
</evidence>
<dbReference type="EMBL" id="CAJNOR010010653">
    <property type="protein sequence ID" value="CAF1655623.1"/>
    <property type="molecule type" value="Genomic_DNA"/>
</dbReference>
<keyword evidence="5" id="KW-0539">Nucleus</keyword>
<reference evidence="6" key="1">
    <citation type="submission" date="2021-02" db="EMBL/GenBank/DDBJ databases">
        <authorList>
            <person name="Nowell W R."/>
        </authorList>
    </citation>
    <scope>NUCLEOTIDE SEQUENCE</scope>
</reference>
<protein>
    <submittedName>
        <fullName evidence="6">Uncharacterized protein</fullName>
    </submittedName>
</protein>
<evidence type="ECO:0000256" key="1">
    <source>
        <dbReference type="ARBA" id="ARBA00004123"/>
    </source>
</evidence>
<dbReference type="Proteomes" id="UP000663828">
    <property type="component" value="Unassembled WGS sequence"/>
</dbReference>
<name>A0A816F6C5_ADIRI</name>
<comment type="subcellular location">
    <subcellularLocation>
        <location evidence="1">Nucleus</location>
    </subcellularLocation>
</comment>
<gene>
    <name evidence="6" type="ORF">XAT740_LOCUS55854</name>
</gene>
<dbReference type="InterPro" id="IPR052035">
    <property type="entry name" value="ZnF_BED_domain_contain"/>
</dbReference>
<proteinExistence type="predicted"/>